<dbReference type="KEGG" id="anf:AQPE_0383"/>
<dbReference type="NCBIfam" id="TIGR00229">
    <property type="entry name" value="sensory_box"/>
    <property type="match status" value="1"/>
</dbReference>
<evidence type="ECO:0000256" key="1">
    <source>
        <dbReference type="ARBA" id="ARBA00000085"/>
    </source>
</evidence>
<dbReference type="Pfam" id="PF02518">
    <property type="entry name" value="HATPase_c"/>
    <property type="match status" value="1"/>
</dbReference>
<dbReference type="PANTHER" id="PTHR43711">
    <property type="entry name" value="TWO-COMPONENT HISTIDINE KINASE"/>
    <property type="match status" value="1"/>
</dbReference>
<dbReference type="Pfam" id="PF00512">
    <property type="entry name" value="HisKA"/>
    <property type="match status" value="1"/>
</dbReference>
<feature type="domain" description="PAS" evidence="9">
    <location>
        <begin position="102"/>
        <end position="172"/>
    </location>
</feature>
<dbReference type="SMART" id="SM00387">
    <property type="entry name" value="HATPase_c"/>
    <property type="match status" value="1"/>
</dbReference>
<evidence type="ECO:0000259" key="10">
    <source>
        <dbReference type="PROSITE" id="PS50113"/>
    </source>
</evidence>
<feature type="transmembrane region" description="Helical" evidence="7">
    <location>
        <begin position="29"/>
        <end position="48"/>
    </location>
</feature>
<reference evidence="11" key="1">
    <citation type="journal article" date="2020" name="Int. J. Syst. Evol. Microbiol.">
        <title>Aquipluma nitroreducens gen. nov. sp. nov., a novel facultatively anaerobic bacterium isolated from a freshwater lake.</title>
        <authorList>
            <person name="Watanabe M."/>
            <person name="Kojima H."/>
            <person name="Fukui M."/>
        </authorList>
    </citation>
    <scope>NUCLEOTIDE SEQUENCE</scope>
    <source>
        <strain evidence="11">MeG22</strain>
    </source>
</reference>
<dbReference type="InterPro" id="IPR000014">
    <property type="entry name" value="PAS"/>
</dbReference>
<feature type="domain" description="Histidine kinase" evidence="8">
    <location>
        <begin position="243"/>
        <end position="465"/>
    </location>
</feature>
<dbReference type="Gene3D" id="3.30.450.20">
    <property type="entry name" value="PAS domain"/>
    <property type="match status" value="1"/>
</dbReference>
<dbReference type="PROSITE" id="PS50112">
    <property type="entry name" value="PAS"/>
    <property type="match status" value="1"/>
</dbReference>
<dbReference type="SUPFAM" id="SSF55874">
    <property type="entry name" value="ATPase domain of HSP90 chaperone/DNA topoisomerase II/histidine kinase"/>
    <property type="match status" value="1"/>
</dbReference>
<protein>
    <recommendedName>
        <fullName evidence="2">histidine kinase</fullName>
        <ecNumber evidence="2">2.7.13.3</ecNumber>
    </recommendedName>
</protein>
<keyword evidence="4" id="KW-0808">Transferase</keyword>
<evidence type="ECO:0000256" key="3">
    <source>
        <dbReference type="ARBA" id="ARBA00022553"/>
    </source>
</evidence>
<dbReference type="PROSITE" id="PS50113">
    <property type="entry name" value="PAC"/>
    <property type="match status" value="1"/>
</dbReference>
<dbReference type="SUPFAM" id="SSF55785">
    <property type="entry name" value="PYP-like sensor domain (PAS domain)"/>
    <property type="match status" value="1"/>
</dbReference>
<dbReference type="InterPro" id="IPR013656">
    <property type="entry name" value="PAS_4"/>
</dbReference>
<accession>A0A5K7S3Y8</accession>
<dbReference type="InterPro" id="IPR050736">
    <property type="entry name" value="Sensor_HK_Regulatory"/>
</dbReference>
<feature type="transmembrane region" description="Helical" evidence="7">
    <location>
        <begin position="68"/>
        <end position="86"/>
    </location>
</feature>
<sequence length="465" mass="52635">MGKISMILAGMALVPKLYTRRIIKIHPNYLFSLVGFGIGSFISLTIIFAEEFNGDVSVSSGHSQIHHLTIPVLFGLFGMFFGYVYGRKSQTKEEAFQEIFDNHQTLNLILDHLPLLISYLDTDLRYRYVNKTYEKWMGLSLNDIYGRLVKDIVVENTYEALIQNIHKAKQGKTVTFDTSRELNGSNRFLHVTLIPHLDENRSVKGFLSVVADVTQLRKRENKIRIQKDKLEELNASKDLFFSIISHDLKNPFNSLLGFSELLHDDFDTLDEAIKKECAGHIYESARNTYELLENLLAWSRAQRGKLDYNPSLVNLKILVDENLRLLLLSSWQKNIRLQSELGEDFRITTDRELVNTVIRNLLTNALKFTSKGGLVNVSARWISKNRAHDFLEVSVTDNGLGIAPGKLNQLFKIGRSESTEGTEGESGTGLGLMLCKEFVEICGGEIIVESEPGKGSIVKFTLPNK</sequence>
<dbReference type="InterPro" id="IPR003594">
    <property type="entry name" value="HATPase_dom"/>
</dbReference>
<evidence type="ECO:0000313" key="12">
    <source>
        <dbReference type="Proteomes" id="UP001193389"/>
    </source>
</evidence>
<keyword evidence="12" id="KW-1185">Reference proteome</keyword>
<dbReference type="Proteomes" id="UP001193389">
    <property type="component" value="Chromosome"/>
</dbReference>
<feature type="domain" description="PAC" evidence="10">
    <location>
        <begin position="172"/>
        <end position="225"/>
    </location>
</feature>
<dbReference type="EC" id="2.7.13.3" evidence="2"/>
<dbReference type="CDD" id="cd00130">
    <property type="entry name" value="PAS"/>
    <property type="match status" value="1"/>
</dbReference>
<dbReference type="InterPro" id="IPR003661">
    <property type="entry name" value="HisK_dim/P_dom"/>
</dbReference>
<keyword evidence="3" id="KW-0597">Phosphoprotein</keyword>
<gene>
    <name evidence="11" type="ORF">AQPE_0383</name>
</gene>
<evidence type="ECO:0000259" key="8">
    <source>
        <dbReference type="PROSITE" id="PS50109"/>
    </source>
</evidence>
<dbReference type="EMBL" id="AP018694">
    <property type="protein sequence ID" value="BBE16246.1"/>
    <property type="molecule type" value="Genomic_DNA"/>
</dbReference>
<evidence type="ECO:0000313" key="11">
    <source>
        <dbReference type="EMBL" id="BBE16246.1"/>
    </source>
</evidence>
<dbReference type="InterPro" id="IPR004358">
    <property type="entry name" value="Sig_transdc_His_kin-like_C"/>
</dbReference>
<evidence type="ECO:0000256" key="4">
    <source>
        <dbReference type="ARBA" id="ARBA00022679"/>
    </source>
</evidence>
<dbReference type="PRINTS" id="PR00344">
    <property type="entry name" value="BCTRLSENSOR"/>
</dbReference>
<dbReference type="CDD" id="cd00082">
    <property type="entry name" value="HisKA"/>
    <property type="match status" value="1"/>
</dbReference>
<organism evidence="11 12">
    <name type="scientific">Aquipluma nitroreducens</name>
    <dbReference type="NCBI Taxonomy" id="2010828"/>
    <lineage>
        <taxon>Bacteria</taxon>
        <taxon>Pseudomonadati</taxon>
        <taxon>Bacteroidota</taxon>
        <taxon>Bacteroidia</taxon>
        <taxon>Marinilabiliales</taxon>
        <taxon>Prolixibacteraceae</taxon>
        <taxon>Aquipluma</taxon>
    </lineage>
</organism>
<evidence type="ECO:0000256" key="5">
    <source>
        <dbReference type="ARBA" id="ARBA00022777"/>
    </source>
</evidence>
<evidence type="ECO:0000256" key="2">
    <source>
        <dbReference type="ARBA" id="ARBA00012438"/>
    </source>
</evidence>
<dbReference type="SUPFAM" id="SSF47384">
    <property type="entry name" value="Homodimeric domain of signal transducing histidine kinase"/>
    <property type="match status" value="1"/>
</dbReference>
<keyword evidence="6" id="KW-0902">Two-component regulatory system</keyword>
<evidence type="ECO:0000256" key="6">
    <source>
        <dbReference type="ARBA" id="ARBA00023012"/>
    </source>
</evidence>
<comment type="catalytic activity">
    <reaction evidence="1">
        <text>ATP + protein L-histidine = ADP + protein N-phospho-L-histidine.</text>
        <dbReference type="EC" id="2.7.13.3"/>
    </reaction>
</comment>
<keyword evidence="7" id="KW-0472">Membrane</keyword>
<dbReference type="PROSITE" id="PS50109">
    <property type="entry name" value="HIS_KIN"/>
    <property type="match status" value="1"/>
</dbReference>
<keyword evidence="7" id="KW-0812">Transmembrane</keyword>
<dbReference type="GO" id="GO:0000155">
    <property type="term" value="F:phosphorelay sensor kinase activity"/>
    <property type="evidence" value="ECO:0007669"/>
    <property type="project" value="InterPro"/>
</dbReference>
<dbReference type="InterPro" id="IPR036890">
    <property type="entry name" value="HATPase_C_sf"/>
</dbReference>
<dbReference type="Pfam" id="PF08448">
    <property type="entry name" value="PAS_4"/>
    <property type="match status" value="1"/>
</dbReference>
<keyword evidence="5 11" id="KW-0418">Kinase</keyword>
<dbReference type="InterPro" id="IPR005467">
    <property type="entry name" value="His_kinase_dom"/>
</dbReference>
<dbReference type="InterPro" id="IPR036097">
    <property type="entry name" value="HisK_dim/P_sf"/>
</dbReference>
<dbReference type="InterPro" id="IPR035965">
    <property type="entry name" value="PAS-like_dom_sf"/>
</dbReference>
<dbReference type="SMART" id="SM00091">
    <property type="entry name" value="PAS"/>
    <property type="match status" value="1"/>
</dbReference>
<keyword evidence="7" id="KW-1133">Transmembrane helix</keyword>
<dbReference type="PANTHER" id="PTHR43711:SF31">
    <property type="entry name" value="HISTIDINE KINASE"/>
    <property type="match status" value="1"/>
</dbReference>
<dbReference type="SMART" id="SM00388">
    <property type="entry name" value="HisKA"/>
    <property type="match status" value="1"/>
</dbReference>
<evidence type="ECO:0000259" key="9">
    <source>
        <dbReference type="PROSITE" id="PS50112"/>
    </source>
</evidence>
<dbReference type="Gene3D" id="3.30.565.10">
    <property type="entry name" value="Histidine kinase-like ATPase, C-terminal domain"/>
    <property type="match status" value="1"/>
</dbReference>
<name>A0A5K7S3Y8_9BACT</name>
<evidence type="ECO:0000256" key="7">
    <source>
        <dbReference type="SAM" id="Phobius"/>
    </source>
</evidence>
<proteinExistence type="predicted"/>
<dbReference type="InterPro" id="IPR000700">
    <property type="entry name" value="PAS-assoc_C"/>
</dbReference>
<dbReference type="AlphaFoldDB" id="A0A5K7S3Y8"/>
<dbReference type="Gene3D" id="1.10.287.130">
    <property type="match status" value="1"/>
</dbReference>
<dbReference type="RefSeq" id="WP_318349337.1">
    <property type="nucleotide sequence ID" value="NZ_AP018694.1"/>
</dbReference>